<dbReference type="Proteomes" id="UP000492821">
    <property type="component" value="Unassembled WGS sequence"/>
</dbReference>
<name>A0A7E4WCS5_PANRE</name>
<reference evidence="2" key="1">
    <citation type="journal article" date="2013" name="Genetics">
        <title>The draft genome and transcriptome of Panagrellus redivivus are shaped by the harsh demands of a free-living lifestyle.</title>
        <authorList>
            <person name="Srinivasan J."/>
            <person name="Dillman A.R."/>
            <person name="Macchietto M.G."/>
            <person name="Heikkinen L."/>
            <person name="Lakso M."/>
            <person name="Fracchia K.M."/>
            <person name="Antoshechkin I."/>
            <person name="Mortazavi A."/>
            <person name="Wong G."/>
            <person name="Sternberg P.W."/>
        </authorList>
    </citation>
    <scope>NUCLEOTIDE SEQUENCE [LARGE SCALE GENOMIC DNA]</scope>
    <source>
        <strain evidence="2">MT8872</strain>
    </source>
</reference>
<feature type="region of interest" description="Disordered" evidence="1">
    <location>
        <begin position="73"/>
        <end position="97"/>
    </location>
</feature>
<keyword evidence="2" id="KW-1185">Reference proteome</keyword>
<organism evidence="2 3">
    <name type="scientific">Panagrellus redivivus</name>
    <name type="common">Microworm</name>
    <dbReference type="NCBI Taxonomy" id="6233"/>
    <lineage>
        <taxon>Eukaryota</taxon>
        <taxon>Metazoa</taxon>
        <taxon>Ecdysozoa</taxon>
        <taxon>Nematoda</taxon>
        <taxon>Chromadorea</taxon>
        <taxon>Rhabditida</taxon>
        <taxon>Tylenchina</taxon>
        <taxon>Panagrolaimomorpha</taxon>
        <taxon>Panagrolaimoidea</taxon>
        <taxon>Panagrolaimidae</taxon>
        <taxon>Panagrellus</taxon>
    </lineage>
</organism>
<feature type="region of interest" description="Disordered" evidence="1">
    <location>
        <begin position="248"/>
        <end position="296"/>
    </location>
</feature>
<feature type="compositionally biased region" description="Acidic residues" evidence="1">
    <location>
        <begin position="505"/>
        <end position="522"/>
    </location>
</feature>
<proteinExistence type="predicted"/>
<feature type="region of interest" description="Disordered" evidence="1">
    <location>
        <begin position="434"/>
        <end position="459"/>
    </location>
</feature>
<feature type="region of interest" description="Disordered" evidence="1">
    <location>
        <begin position="319"/>
        <end position="355"/>
    </location>
</feature>
<protein>
    <submittedName>
        <fullName evidence="3">BRCT domain-containing protein</fullName>
    </submittedName>
</protein>
<dbReference type="AlphaFoldDB" id="A0A7E4WCS5"/>
<feature type="region of interest" description="Disordered" evidence="1">
    <location>
        <begin position="503"/>
        <end position="632"/>
    </location>
</feature>
<accession>A0A7E4WCS5</accession>
<feature type="region of interest" description="Disordered" evidence="1">
    <location>
        <begin position="209"/>
        <end position="234"/>
    </location>
</feature>
<feature type="compositionally biased region" description="Low complexity" evidence="1">
    <location>
        <begin position="249"/>
        <end position="260"/>
    </location>
</feature>
<evidence type="ECO:0000313" key="3">
    <source>
        <dbReference type="WBParaSite" id="Pan_g9260.t1"/>
    </source>
</evidence>
<sequence>MKPPSSSRAMVTPSRIPVLRGVRKAPRAATTFMARLKQGQDAAQNAVKAHMYAKKSDTEVKKVLVEANVNVPASEPSSSTVQVEKDVAATPPKAPKAIENLTPNVTVRKAKPRNFCDVSTDVPITPRRTRSGKLLARRSIFKPVVPDAEMAAVVVSQDEINRTIEDIPNLSDIPEPQALLSFSNDAENSTPSPVPTVVPRLPEIRLEFTPPPAEGEPATRMDIPPPTPTQSFGPLKRNLAATQAVREFSSSAPAAGSGHAQLIAESTPTKKTRATRSTSPAATRRRASRSRQPPAAAAVAVLPEAMVASISALDLVSADDEDPVVPEEHAGAAPVTDADNVACPGPTNAGGDGGDPVPTITAENIEIAASVEDIEAAKTPAVTTDNVAVESANTMESEIANASPSTAATSTDKVDDASSIPDVVITENVAVPSIPTVEPSETMKVAEPDNAPPPASSVTDTDAAASAVVNIDTAEALDALIAGSSATEPAEEEDNCAEMSIIISDEPEFDDVEPEPEGDAELDAAKKDLNKKRKDRRNSIFPRQAIQMLKSFRQIDQEMADEQPSSSTTTTEPSTTAAREEDPEMSSPVPKKPRNGKQIRGKKPSAKATKKAAAPKAPKPPTPEPVNDGFQSRFEVDGKIMVAIRVPKANKSGFKKIPPAVELNPLLLAEPSESCLRKPPNESWNGQKHFRWADETKEDGQDKELTHVHEFDPDYGGFRKSTFQRSMFQLHRADEEEE</sequence>
<evidence type="ECO:0000313" key="2">
    <source>
        <dbReference type="Proteomes" id="UP000492821"/>
    </source>
</evidence>
<feature type="compositionally biased region" description="Low complexity" evidence="1">
    <location>
        <begin position="564"/>
        <end position="576"/>
    </location>
</feature>
<feature type="compositionally biased region" description="Basic residues" evidence="1">
    <location>
        <begin position="591"/>
        <end position="610"/>
    </location>
</feature>
<reference evidence="3" key="2">
    <citation type="submission" date="2020-10" db="UniProtKB">
        <authorList>
            <consortium name="WormBaseParasite"/>
        </authorList>
    </citation>
    <scope>IDENTIFICATION</scope>
</reference>
<evidence type="ECO:0000256" key="1">
    <source>
        <dbReference type="SAM" id="MobiDB-lite"/>
    </source>
</evidence>
<dbReference type="WBParaSite" id="Pan_g9260.t1">
    <property type="protein sequence ID" value="Pan_g9260.t1"/>
    <property type="gene ID" value="Pan_g9260"/>
</dbReference>